<evidence type="ECO:0000256" key="2">
    <source>
        <dbReference type="ARBA" id="ARBA00022748"/>
    </source>
</evidence>
<dbReference type="PROSITE" id="PS00194">
    <property type="entry name" value="THIOREDOXIN_1"/>
    <property type="match status" value="1"/>
</dbReference>
<keyword evidence="4" id="KW-1015">Disulfide bond</keyword>
<dbReference type="InterPro" id="IPR050553">
    <property type="entry name" value="Thioredoxin_ResA/DsbE_sf"/>
</dbReference>
<dbReference type="AlphaFoldDB" id="A0A498D1C6"/>
<protein>
    <submittedName>
        <fullName evidence="7">TlpA family protein disulfide reductase</fullName>
    </submittedName>
</protein>
<keyword evidence="3" id="KW-0812">Transmembrane</keyword>
<keyword evidence="2" id="KW-0201">Cytochrome c-type biogenesis</keyword>
<organism evidence="7 8">
    <name type="scientific">Oceanobacillus piezotolerans</name>
    <dbReference type="NCBI Taxonomy" id="2448030"/>
    <lineage>
        <taxon>Bacteria</taxon>
        <taxon>Bacillati</taxon>
        <taxon>Bacillota</taxon>
        <taxon>Bacilli</taxon>
        <taxon>Bacillales</taxon>
        <taxon>Bacillaceae</taxon>
        <taxon>Oceanobacillus</taxon>
    </lineage>
</organism>
<evidence type="ECO:0000256" key="4">
    <source>
        <dbReference type="ARBA" id="ARBA00023157"/>
    </source>
</evidence>
<proteinExistence type="predicted"/>
<dbReference type="Gene3D" id="3.40.30.10">
    <property type="entry name" value="Glutaredoxin"/>
    <property type="match status" value="1"/>
</dbReference>
<evidence type="ECO:0000256" key="5">
    <source>
        <dbReference type="ARBA" id="ARBA00023284"/>
    </source>
</evidence>
<dbReference type="GO" id="GO:0017004">
    <property type="term" value="P:cytochrome complex assembly"/>
    <property type="evidence" value="ECO:0007669"/>
    <property type="project" value="UniProtKB-KW"/>
</dbReference>
<evidence type="ECO:0000256" key="1">
    <source>
        <dbReference type="ARBA" id="ARBA00004196"/>
    </source>
</evidence>
<dbReference type="Proteomes" id="UP000270219">
    <property type="component" value="Unassembled WGS sequence"/>
</dbReference>
<keyword evidence="3" id="KW-0735">Signal-anchor</keyword>
<keyword evidence="5" id="KW-0676">Redox-active center</keyword>
<dbReference type="PROSITE" id="PS51352">
    <property type="entry name" value="THIOREDOXIN_2"/>
    <property type="match status" value="1"/>
</dbReference>
<gene>
    <name evidence="7" type="ORF">D8M04_19300</name>
</gene>
<dbReference type="PANTHER" id="PTHR42852">
    <property type="entry name" value="THIOL:DISULFIDE INTERCHANGE PROTEIN DSBE"/>
    <property type="match status" value="1"/>
</dbReference>
<dbReference type="SUPFAM" id="SSF52833">
    <property type="entry name" value="Thioredoxin-like"/>
    <property type="match status" value="1"/>
</dbReference>
<comment type="subcellular location">
    <subcellularLocation>
        <location evidence="1">Cell envelope</location>
    </subcellularLocation>
</comment>
<reference evidence="7 8" key="1">
    <citation type="submission" date="2018-10" db="EMBL/GenBank/DDBJ databases">
        <title>Oceanobacillus sp. YLB-02 draft genome.</title>
        <authorList>
            <person name="Yu L."/>
        </authorList>
    </citation>
    <scope>NUCLEOTIDE SEQUENCE [LARGE SCALE GENOMIC DNA]</scope>
    <source>
        <strain evidence="7 8">YLB-02</strain>
    </source>
</reference>
<dbReference type="InterPro" id="IPR036249">
    <property type="entry name" value="Thioredoxin-like_sf"/>
</dbReference>
<dbReference type="GO" id="GO:0016491">
    <property type="term" value="F:oxidoreductase activity"/>
    <property type="evidence" value="ECO:0007669"/>
    <property type="project" value="InterPro"/>
</dbReference>
<dbReference type="OrthoDB" id="25753at2"/>
<dbReference type="EMBL" id="RCHR01000012">
    <property type="protein sequence ID" value="RLL40385.1"/>
    <property type="molecule type" value="Genomic_DNA"/>
</dbReference>
<name>A0A498D1C6_9BACI</name>
<comment type="caution">
    <text evidence="7">The sequence shown here is derived from an EMBL/GenBank/DDBJ whole genome shotgun (WGS) entry which is preliminary data.</text>
</comment>
<evidence type="ECO:0000256" key="3">
    <source>
        <dbReference type="ARBA" id="ARBA00022968"/>
    </source>
</evidence>
<keyword evidence="8" id="KW-1185">Reference proteome</keyword>
<dbReference type="Pfam" id="PF00578">
    <property type="entry name" value="AhpC-TSA"/>
    <property type="match status" value="1"/>
</dbReference>
<dbReference type="InterPro" id="IPR000866">
    <property type="entry name" value="AhpC/TSA"/>
</dbReference>
<dbReference type="InterPro" id="IPR017937">
    <property type="entry name" value="Thioredoxin_CS"/>
</dbReference>
<evidence type="ECO:0000313" key="7">
    <source>
        <dbReference type="EMBL" id="RLL40385.1"/>
    </source>
</evidence>
<accession>A0A498D1C6</accession>
<feature type="domain" description="Thioredoxin" evidence="6">
    <location>
        <begin position="49"/>
        <end position="187"/>
    </location>
</feature>
<dbReference type="GO" id="GO:0016209">
    <property type="term" value="F:antioxidant activity"/>
    <property type="evidence" value="ECO:0007669"/>
    <property type="project" value="InterPro"/>
</dbReference>
<dbReference type="InterPro" id="IPR013766">
    <property type="entry name" value="Thioredoxin_domain"/>
</dbReference>
<dbReference type="GO" id="GO:0030313">
    <property type="term" value="C:cell envelope"/>
    <property type="evidence" value="ECO:0007669"/>
    <property type="project" value="UniProtKB-SubCell"/>
</dbReference>
<dbReference type="CDD" id="cd02966">
    <property type="entry name" value="TlpA_like_family"/>
    <property type="match status" value="1"/>
</dbReference>
<evidence type="ECO:0000259" key="6">
    <source>
        <dbReference type="PROSITE" id="PS51352"/>
    </source>
</evidence>
<dbReference type="PANTHER" id="PTHR42852:SF6">
    <property type="entry name" value="THIOL:DISULFIDE INTERCHANGE PROTEIN DSBE"/>
    <property type="match status" value="1"/>
</dbReference>
<evidence type="ECO:0000313" key="8">
    <source>
        <dbReference type="Proteomes" id="UP000270219"/>
    </source>
</evidence>
<sequence length="187" mass="21069">MNQVSQWNNIPTVLFIGGRKMAKKIFILLLMMLLIVPTGSVMAKENTGLEVGNQAPDFELESLTGEKVTLSDYRGKAVMLNFWATWCPPCRDEMPDMQNFYDQNDVVVLAVNLTDTEIKKSNVQKFKDEFSLSFPIALDVEGSVALQYRISPIPTTYMIDPEGKITYKGYGAMTYEAMVEKLSAMEL</sequence>